<proteinExistence type="predicted"/>
<evidence type="ECO:0000313" key="3">
    <source>
        <dbReference type="Ensembl" id="ENSBIXP00000020354.1"/>
    </source>
</evidence>
<keyword evidence="4" id="KW-1185">Reference proteome</keyword>
<comment type="subcellular location">
    <subcellularLocation>
        <location evidence="1">Virion</location>
    </subcellularLocation>
</comment>
<dbReference type="Ensembl" id="ENSBIXT00000034361.1">
    <property type="protein sequence ID" value="ENSBIXP00000020354.1"/>
    <property type="gene ID" value="ENSBIXG00000023670.1"/>
</dbReference>
<reference evidence="3 4" key="1">
    <citation type="submission" date="2018-11" db="EMBL/GenBank/DDBJ databases">
        <title>Haplotype-resolved cattle genomes.</title>
        <authorList>
            <person name="Low W.Y."/>
            <person name="Tearle R."/>
            <person name="Bickhart D.M."/>
            <person name="Rosen B.D."/>
            <person name="Koren S."/>
            <person name="Rhie A."/>
            <person name="Hiendleder S."/>
            <person name="Phillippy A.M."/>
            <person name="Smith T.P.L."/>
            <person name="Williams J.L."/>
        </authorList>
    </citation>
    <scope>NUCLEOTIDE SEQUENCE [LARGE SCALE GENOMIC DNA]</scope>
</reference>
<dbReference type="PANTHER" id="PTHR34313">
    <property type="entry name" value="ENDOGENOUS RETROVIRUS GROUP K MEMBER 113 ENV POLYPROTEIN-RELATED"/>
    <property type="match status" value="1"/>
</dbReference>
<dbReference type="GO" id="GO:0005198">
    <property type="term" value="F:structural molecule activity"/>
    <property type="evidence" value="ECO:0007669"/>
    <property type="project" value="InterPro"/>
</dbReference>
<dbReference type="Pfam" id="PF00517">
    <property type="entry name" value="GP41"/>
    <property type="match status" value="1"/>
</dbReference>
<evidence type="ECO:0000313" key="4">
    <source>
        <dbReference type="Proteomes" id="UP000314981"/>
    </source>
</evidence>
<dbReference type="Proteomes" id="UP000314981">
    <property type="component" value="Chromosome 4"/>
</dbReference>
<name>A0A4W2D800_BOBOX</name>
<accession>A0A4W2D800</accession>
<dbReference type="OMA" id="ITRWHAD"/>
<evidence type="ECO:0000256" key="1">
    <source>
        <dbReference type="ARBA" id="ARBA00004328"/>
    </source>
</evidence>
<sequence>MLTDSLRSDGKRDFWSLQLLMPGAQERLFYDLKKAAPHLKDYPSCALPTSDSDEQGLQAWESISRISGFPRWKECMYAIKLSIPIAATKHFLTEWGCPYLSNQRWDLIYVERYRSTWNNSFLPMPLVITRWHADGWVPPLVSFDGTGPMQPELWKGLAAMAPVTLHRPLNEQRYIVRACLHSPYAFLLASNQSDLEVSEGETVYNVICVDCFISKRVDGNDYNNYKAAMIVKQPPYLMVPVKLEGQWFDDYALKVLYELNGLISRPKRFIAALVGGITALIARIASVTVSAVVLSKELHTASFVDQLSKTVSVALTMQEIIDKKIENKVNALEEAVLLMGQEITNLKIKLSLRCHAEFKWMCVTPLQVNESMHSWECIRNHILGI</sequence>
<protein>
    <recommendedName>
        <fullName evidence="2">Retroviral envelope protein GP41-like domain-containing protein</fullName>
    </recommendedName>
</protein>
<dbReference type="InterPro" id="IPR000328">
    <property type="entry name" value="GP41-like"/>
</dbReference>
<evidence type="ECO:0000259" key="2">
    <source>
        <dbReference type="Pfam" id="PF00517"/>
    </source>
</evidence>
<dbReference type="PANTHER" id="PTHR34313:SF2">
    <property type="entry name" value="ENDOGENOUS RETROVIRUS GROUP K MEMBER 21 ENV POLYPROTEIN-LIKE"/>
    <property type="match status" value="1"/>
</dbReference>
<dbReference type="InterPro" id="IPR051255">
    <property type="entry name" value="Retroviral_env_glycoprotein"/>
</dbReference>
<reference evidence="3" key="2">
    <citation type="submission" date="2025-08" db="UniProtKB">
        <authorList>
            <consortium name="Ensembl"/>
        </authorList>
    </citation>
    <scope>IDENTIFICATION</scope>
</reference>
<dbReference type="AlphaFoldDB" id="A0A4W2D800"/>
<feature type="domain" description="Retroviral envelope protein GP41-like" evidence="2">
    <location>
        <begin position="290"/>
        <end position="385"/>
    </location>
</feature>
<organism evidence="3 4">
    <name type="scientific">Bos indicus x Bos taurus</name>
    <name type="common">Hybrid cattle</name>
    <dbReference type="NCBI Taxonomy" id="30522"/>
    <lineage>
        <taxon>Eukaryota</taxon>
        <taxon>Metazoa</taxon>
        <taxon>Chordata</taxon>
        <taxon>Craniata</taxon>
        <taxon>Vertebrata</taxon>
        <taxon>Euteleostomi</taxon>
        <taxon>Mammalia</taxon>
        <taxon>Eutheria</taxon>
        <taxon>Laurasiatheria</taxon>
        <taxon>Artiodactyla</taxon>
        <taxon>Ruminantia</taxon>
        <taxon>Pecora</taxon>
        <taxon>Bovidae</taxon>
        <taxon>Bovinae</taxon>
        <taxon>Bos</taxon>
    </lineage>
</organism>
<reference evidence="3" key="3">
    <citation type="submission" date="2025-09" db="UniProtKB">
        <authorList>
            <consortium name="Ensembl"/>
        </authorList>
    </citation>
    <scope>IDENTIFICATION</scope>
</reference>